<dbReference type="Gene3D" id="3.40.630.10">
    <property type="entry name" value="Zn peptidases"/>
    <property type="match status" value="2"/>
</dbReference>
<evidence type="ECO:0000259" key="1">
    <source>
        <dbReference type="Pfam" id="PF07687"/>
    </source>
</evidence>
<dbReference type="GO" id="GO:0005829">
    <property type="term" value="C:cytosol"/>
    <property type="evidence" value="ECO:0007669"/>
    <property type="project" value="TreeGrafter"/>
</dbReference>
<evidence type="ECO:0000313" key="2">
    <source>
        <dbReference type="EMBL" id="MBC5734937.1"/>
    </source>
</evidence>
<dbReference type="InterPro" id="IPR002933">
    <property type="entry name" value="Peptidase_M20"/>
</dbReference>
<protein>
    <submittedName>
        <fullName evidence="2">M20/M25/M40 family metallo-hydrolase</fullName>
    </submittedName>
</protein>
<keyword evidence="3" id="KW-1185">Reference proteome</keyword>
<evidence type="ECO:0000313" key="3">
    <source>
        <dbReference type="Proteomes" id="UP000661435"/>
    </source>
</evidence>
<proteinExistence type="predicted"/>
<dbReference type="RefSeq" id="WP_186908756.1">
    <property type="nucleotide sequence ID" value="NZ_JACOPP010000030.1"/>
</dbReference>
<organism evidence="2 3">
    <name type="scientific">Lawsonibacter hominis</name>
    <dbReference type="NCBI Taxonomy" id="2763053"/>
    <lineage>
        <taxon>Bacteria</taxon>
        <taxon>Bacillati</taxon>
        <taxon>Bacillota</taxon>
        <taxon>Clostridia</taxon>
        <taxon>Eubacteriales</taxon>
        <taxon>Oscillospiraceae</taxon>
        <taxon>Lawsonibacter</taxon>
    </lineage>
</organism>
<feature type="domain" description="Peptidase M20 dimerisation" evidence="1">
    <location>
        <begin position="212"/>
        <end position="286"/>
    </location>
</feature>
<dbReference type="Pfam" id="PF07687">
    <property type="entry name" value="M20_dimer"/>
    <property type="match status" value="1"/>
</dbReference>
<name>A0A8J6JGM9_9FIRM</name>
<dbReference type="AlphaFoldDB" id="A0A8J6JGM9"/>
<comment type="caution">
    <text evidence="2">The sequence shown here is derived from an EMBL/GenBank/DDBJ whole genome shotgun (WGS) entry which is preliminary data.</text>
</comment>
<dbReference type="PANTHER" id="PTHR43501">
    <property type="entry name" value="CYTOSOL NON-SPECIFIC DIPEPTIDASE"/>
    <property type="match status" value="1"/>
</dbReference>
<dbReference type="SUPFAM" id="SSF53187">
    <property type="entry name" value="Zn-dependent exopeptidases"/>
    <property type="match status" value="1"/>
</dbReference>
<dbReference type="PRINTS" id="PR00934">
    <property type="entry name" value="XHISDIPTASE"/>
</dbReference>
<dbReference type="EMBL" id="JACOPP010000030">
    <property type="protein sequence ID" value="MBC5734937.1"/>
    <property type="molecule type" value="Genomic_DNA"/>
</dbReference>
<sequence>MTLLKRLGGPDTIRAGIAAEFRALNRTPHPSRHERSAVRVLTARLAELGLAPVRDGHGNVMADVPAAPGRTAAPRLILQGHLDMVCAVAPGSGFDPLAEPVTVVEADGFLRSDGRSSLGADNNLGNAAVLWLLGRGLSHGPLRLLFTAAEEVGLEGAKQVDPSWLAGADFLLNTDGFHLGRAIVGSAGGRRETYRLPLAACPAPAGDAWRIALSGGAGGHSGDDIHRGRANALRLLAGFLLARPDWAVADFRGGTAHNAIPAAAEALVVLPEGGEPDLEDLAREAAAYGARDPRLTLFHAPAPRPEQVWSPLCRQAALALTAGLFHGVYAMDPAFPDVVGASANVGRLSAEDGQIQVCAFLRSARPSWEAELARAHDALAGTLGFSAEASGYPGWTGDPANPLAAVLARVYREQTGRTLEVSTVHVGLEPSVLGPKAPGLVMASTGPDILDAHSVSERAPLDTLPDYALLLAGTLEAL</sequence>
<dbReference type="GO" id="GO:0070573">
    <property type="term" value="F:metallodipeptidase activity"/>
    <property type="evidence" value="ECO:0007669"/>
    <property type="project" value="TreeGrafter"/>
</dbReference>
<dbReference type="InterPro" id="IPR011650">
    <property type="entry name" value="Peptidase_M20_dimer"/>
</dbReference>
<dbReference type="InterPro" id="IPR001160">
    <property type="entry name" value="Peptidase_M20C"/>
</dbReference>
<dbReference type="GO" id="GO:0006508">
    <property type="term" value="P:proteolysis"/>
    <property type="evidence" value="ECO:0007669"/>
    <property type="project" value="InterPro"/>
</dbReference>
<accession>A0A8J6JGM9</accession>
<dbReference type="Pfam" id="PF01546">
    <property type="entry name" value="Peptidase_M20"/>
    <property type="match status" value="1"/>
</dbReference>
<dbReference type="Proteomes" id="UP000661435">
    <property type="component" value="Unassembled WGS sequence"/>
</dbReference>
<dbReference type="PIRSF" id="PIRSF016599">
    <property type="entry name" value="Xaa-His_dipept"/>
    <property type="match status" value="1"/>
</dbReference>
<reference evidence="2" key="1">
    <citation type="submission" date="2020-08" db="EMBL/GenBank/DDBJ databases">
        <title>Genome public.</title>
        <authorList>
            <person name="Liu C."/>
            <person name="Sun Q."/>
        </authorList>
    </citation>
    <scope>NUCLEOTIDE SEQUENCE</scope>
    <source>
        <strain evidence="2">NSJ-51</strain>
    </source>
</reference>
<dbReference type="PANTHER" id="PTHR43501:SF1">
    <property type="entry name" value="CYTOSOL NON-SPECIFIC DIPEPTIDASE"/>
    <property type="match status" value="1"/>
</dbReference>
<gene>
    <name evidence="2" type="ORF">H8S57_14555</name>
</gene>